<evidence type="ECO:0000313" key="2">
    <source>
        <dbReference type="Proteomes" id="UP000289206"/>
    </source>
</evidence>
<evidence type="ECO:0000313" key="1">
    <source>
        <dbReference type="EMBL" id="QAY16166.1"/>
    </source>
</evidence>
<reference evidence="1 2" key="1">
    <citation type="submission" date="2019-01" db="EMBL/GenBank/DDBJ databases">
        <authorList>
            <person name="Adair T.L."/>
            <person name="Lucas L.G."/>
            <person name="Young A.M."/>
            <person name="Antrich S.C."/>
            <person name="Baird A.G."/>
            <person name="Dunn E.L."/>
            <person name="Fernandes B.I."/>
            <person name="Fraley E.G."/>
            <person name="Ghanem A.X."/>
            <person name="Gilbert M.G."/>
            <person name="Morris T.B."/>
            <person name="Nortch B.D."/>
            <person name="Overcash M.E."/>
            <person name="Pavleszek K.E."/>
            <person name="Pellegrini L.I.O."/>
            <person name="Pham L.T."/>
            <person name="Rule L.S."/>
            <person name="Schultz E.M."/>
            <person name="Smith J."/>
            <person name="Thong B.J."/>
            <person name="Turner H.A."/>
            <person name="Walker G."/>
            <person name="Whitaker Z.J."/>
            <person name="Wilsey R.N."/>
            <person name="Yanney R.L."/>
            <person name="Klyczek K."/>
            <person name="Garlena R.A."/>
            <person name="Russell D.A."/>
            <person name="Pope W.H."/>
            <person name="Jacobs-Sera D."/>
            <person name="Hatfull G.F."/>
        </authorList>
    </citation>
    <scope>NUCLEOTIDE SEQUENCE [LARGE SCALE GENOMIC DNA]</scope>
</reference>
<accession>A0A411CQT5</accession>
<gene>
    <name evidence="1" type="primary">54</name>
    <name evidence="1" type="ORF">SEA_SONALI_54</name>
</gene>
<proteinExistence type="predicted"/>
<dbReference type="GeneID" id="55011145"/>
<keyword evidence="2" id="KW-1185">Reference proteome</keyword>
<dbReference type="RefSeq" id="YP_009819727.1">
    <property type="nucleotide sequence ID" value="NC_048152.1"/>
</dbReference>
<organism evidence="1 2">
    <name type="scientific">Arthrobacter phage Sonali</name>
    <dbReference type="NCBI Taxonomy" id="2510495"/>
    <lineage>
        <taxon>Viruses</taxon>
        <taxon>Duplodnaviria</taxon>
        <taxon>Heunggongvirae</taxon>
        <taxon>Uroviricota</taxon>
        <taxon>Caudoviricetes</taxon>
        <taxon>Sonalivirus</taxon>
        <taxon>Sonalivirus sonali</taxon>
    </lineage>
</organism>
<dbReference type="KEGG" id="vg:55011145"/>
<sequence>MSRDVRATVTGTMPAPSGMVIVELIVDAAELGDVRIYDHLTLNIKEARRAP</sequence>
<name>A0A411CQT5_9CAUD</name>
<dbReference type="Proteomes" id="UP000289206">
    <property type="component" value="Segment"/>
</dbReference>
<dbReference type="EMBL" id="MK411746">
    <property type="protein sequence ID" value="QAY16166.1"/>
    <property type="molecule type" value="Genomic_DNA"/>
</dbReference>
<protein>
    <submittedName>
        <fullName evidence="1">Uncharacterized protein</fullName>
    </submittedName>
</protein>